<proteinExistence type="predicted"/>
<evidence type="ECO:0000313" key="3">
    <source>
        <dbReference type="Proteomes" id="UP000775872"/>
    </source>
</evidence>
<feature type="compositionally biased region" description="Polar residues" evidence="1">
    <location>
        <begin position="52"/>
        <end position="70"/>
    </location>
</feature>
<organism evidence="2 3">
    <name type="scientific">Clonostachys solani</name>
    <dbReference type="NCBI Taxonomy" id="160281"/>
    <lineage>
        <taxon>Eukaryota</taxon>
        <taxon>Fungi</taxon>
        <taxon>Dikarya</taxon>
        <taxon>Ascomycota</taxon>
        <taxon>Pezizomycotina</taxon>
        <taxon>Sordariomycetes</taxon>
        <taxon>Hypocreomycetidae</taxon>
        <taxon>Hypocreales</taxon>
        <taxon>Bionectriaceae</taxon>
        <taxon>Clonostachys</taxon>
    </lineage>
</organism>
<accession>A0A9N9W521</accession>
<name>A0A9N9W521_9HYPO</name>
<dbReference type="AlphaFoldDB" id="A0A9N9W521"/>
<dbReference type="Proteomes" id="UP000775872">
    <property type="component" value="Unassembled WGS sequence"/>
</dbReference>
<comment type="caution">
    <text evidence="2">The sequence shown here is derived from an EMBL/GenBank/DDBJ whole genome shotgun (WGS) entry which is preliminary data.</text>
</comment>
<evidence type="ECO:0000256" key="1">
    <source>
        <dbReference type="SAM" id="MobiDB-lite"/>
    </source>
</evidence>
<gene>
    <name evidence="2" type="ORF">CSOL1703_00010394</name>
</gene>
<keyword evidence="3" id="KW-1185">Reference proteome</keyword>
<reference evidence="2 3" key="2">
    <citation type="submission" date="2021-10" db="EMBL/GenBank/DDBJ databases">
        <authorList>
            <person name="Piombo E."/>
        </authorList>
    </citation>
    <scope>NUCLEOTIDE SEQUENCE [LARGE SCALE GENOMIC DNA]</scope>
</reference>
<reference evidence="3" key="1">
    <citation type="submission" date="2019-06" db="EMBL/GenBank/DDBJ databases">
        <authorList>
            <person name="Broberg M."/>
        </authorList>
    </citation>
    <scope>NUCLEOTIDE SEQUENCE [LARGE SCALE GENOMIC DNA]</scope>
</reference>
<dbReference type="EMBL" id="CABFOC020000007">
    <property type="protein sequence ID" value="CAH0044657.1"/>
    <property type="molecule type" value="Genomic_DNA"/>
</dbReference>
<protein>
    <submittedName>
        <fullName evidence="2">Uncharacterized protein</fullName>
    </submittedName>
</protein>
<feature type="region of interest" description="Disordered" evidence="1">
    <location>
        <begin position="51"/>
        <end position="77"/>
    </location>
</feature>
<evidence type="ECO:0000313" key="2">
    <source>
        <dbReference type="EMBL" id="CAH0044657.1"/>
    </source>
</evidence>
<sequence length="92" mass="10084">MKPWDFYWALTDASRWRAAWIRKVLTMITLRAAVDARTSTGAGSTIRGILESQGSDSWQRGSPVDNSIGTPPNEAKITGLTAMHGNEVTHRG</sequence>